<gene>
    <name evidence="1" type="ORF">RSO01_34540</name>
</gene>
<evidence type="ECO:0000313" key="1">
    <source>
        <dbReference type="EMBL" id="GEP56288.1"/>
    </source>
</evidence>
<comment type="caution">
    <text evidence="1">The sequence shown here is derived from an EMBL/GenBank/DDBJ whole genome shotgun (WGS) entry which is preliminary data.</text>
</comment>
<proteinExistence type="predicted"/>
<reference evidence="1 2" key="1">
    <citation type="submission" date="2019-07" db="EMBL/GenBank/DDBJ databases">
        <title>Whole genome shotgun sequence of Reyranella soli NBRC 108950.</title>
        <authorList>
            <person name="Hosoyama A."/>
            <person name="Uohara A."/>
            <person name="Ohji S."/>
            <person name="Ichikawa N."/>
        </authorList>
    </citation>
    <scope>NUCLEOTIDE SEQUENCE [LARGE SCALE GENOMIC DNA]</scope>
    <source>
        <strain evidence="1 2">NBRC 108950</strain>
    </source>
</reference>
<sequence>MSTIEYLTAADHAAVGALLLDAYADYAERIGPDAWARLQDGLAQAAGGLLRDAEIAGIRGPAGLDAAVFYLPPGRSDGKIFPREWASCR</sequence>
<name>A0A512NBG6_9HYPH</name>
<dbReference type="AlphaFoldDB" id="A0A512NBG6"/>
<dbReference type="EMBL" id="BKAJ01000061">
    <property type="protein sequence ID" value="GEP56288.1"/>
    <property type="molecule type" value="Genomic_DNA"/>
</dbReference>
<protein>
    <recommendedName>
        <fullName evidence="3">N-acetyltransferase domain-containing protein</fullName>
    </recommendedName>
</protein>
<evidence type="ECO:0000313" key="2">
    <source>
        <dbReference type="Proteomes" id="UP000321058"/>
    </source>
</evidence>
<keyword evidence="2" id="KW-1185">Reference proteome</keyword>
<dbReference type="RefSeq" id="WP_147150358.1">
    <property type="nucleotide sequence ID" value="NZ_BKAJ01000061.1"/>
</dbReference>
<organism evidence="1 2">
    <name type="scientific">Reyranella soli</name>
    <dbReference type="NCBI Taxonomy" id="1230389"/>
    <lineage>
        <taxon>Bacteria</taxon>
        <taxon>Pseudomonadati</taxon>
        <taxon>Pseudomonadota</taxon>
        <taxon>Alphaproteobacteria</taxon>
        <taxon>Hyphomicrobiales</taxon>
        <taxon>Reyranellaceae</taxon>
        <taxon>Reyranella</taxon>
    </lineage>
</organism>
<evidence type="ECO:0008006" key="3">
    <source>
        <dbReference type="Google" id="ProtNLM"/>
    </source>
</evidence>
<dbReference type="Proteomes" id="UP000321058">
    <property type="component" value="Unassembled WGS sequence"/>
</dbReference>
<accession>A0A512NBG6</accession>